<evidence type="ECO:0000313" key="5">
    <source>
        <dbReference type="Proteomes" id="UP001218218"/>
    </source>
</evidence>
<dbReference type="EMBL" id="JARIHO010000011">
    <property type="protein sequence ID" value="KAJ7353597.1"/>
    <property type="molecule type" value="Genomic_DNA"/>
</dbReference>
<dbReference type="Pfam" id="PF14604">
    <property type="entry name" value="SH3_9"/>
    <property type="match status" value="1"/>
</dbReference>
<dbReference type="PROSITE" id="PS50002">
    <property type="entry name" value="SH3"/>
    <property type="match status" value="1"/>
</dbReference>
<protein>
    <recommendedName>
        <fullName evidence="3">SH3 domain-containing protein</fullName>
    </recommendedName>
</protein>
<dbReference type="InterPro" id="IPR001452">
    <property type="entry name" value="SH3_domain"/>
</dbReference>
<sequence length="51" mass="5784">TVRYEFIPSLPDELSIITGEVLHMMAEYDDGWALCKNERGEQGVVPLECLD</sequence>
<gene>
    <name evidence="4" type="ORF">DFH08DRAFT_624707</name>
</gene>
<keyword evidence="5" id="KW-1185">Reference proteome</keyword>
<feature type="domain" description="SH3" evidence="3">
    <location>
        <begin position="1"/>
        <end position="51"/>
    </location>
</feature>
<evidence type="ECO:0000256" key="2">
    <source>
        <dbReference type="PROSITE-ProRule" id="PRU00192"/>
    </source>
</evidence>
<name>A0AAD7AAU3_9AGAR</name>
<dbReference type="AlphaFoldDB" id="A0AAD7AAU3"/>
<proteinExistence type="predicted"/>
<dbReference type="SUPFAM" id="SSF50044">
    <property type="entry name" value="SH3-domain"/>
    <property type="match status" value="1"/>
</dbReference>
<reference evidence="4" key="1">
    <citation type="submission" date="2023-03" db="EMBL/GenBank/DDBJ databases">
        <title>Massive genome expansion in bonnet fungi (Mycena s.s.) driven by repeated elements and novel gene families across ecological guilds.</title>
        <authorList>
            <consortium name="Lawrence Berkeley National Laboratory"/>
            <person name="Harder C.B."/>
            <person name="Miyauchi S."/>
            <person name="Viragh M."/>
            <person name="Kuo A."/>
            <person name="Thoen E."/>
            <person name="Andreopoulos B."/>
            <person name="Lu D."/>
            <person name="Skrede I."/>
            <person name="Drula E."/>
            <person name="Henrissat B."/>
            <person name="Morin E."/>
            <person name="Kohler A."/>
            <person name="Barry K."/>
            <person name="LaButti K."/>
            <person name="Morin E."/>
            <person name="Salamov A."/>
            <person name="Lipzen A."/>
            <person name="Mereny Z."/>
            <person name="Hegedus B."/>
            <person name="Baldrian P."/>
            <person name="Stursova M."/>
            <person name="Weitz H."/>
            <person name="Taylor A."/>
            <person name="Grigoriev I.V."/>
            <person name="Nagy L.G."/>
            <person name="Martin F."/>
            <person name="Kauserud H."/>
        </authorList>
    </citation>
    <scope>NUCLEOTIDE SEQUENCE</scope>
    <source>
        <strain evidence="4">CBHHK002</strain>
    </source>
</reference>
<evidence type="ECO:0000313" key="4">
    <source>
        <dbReference type="EMBL" id="KAJ7353597.1"/>
    </source>
</evidence>
<dbReference type="InterPro" id="IPR036028">
    <property type="entry name" value="SH3-like_dom_sf"/>
</dbReference>
<feature type="non-terminal residue" evidence="4">
    <location>
        <position position="1"/>
    </location>
</feature>
<keyword evidence="1 2" id="KW-0728">SH3 domain</keyword>
<organism evidence="4 5">
    <name type="scientific">Mycena albidolilacea</name>
    <dbReference type="NCBI Taxonomy" id="1033008"/>
    <lineage>
        <taxon>Eukaryota</taxon>
        <taxon>Fungi</taxon>
        <taxon>Dikarya</taxon>
        <taxon>Basidiomycota</taxon>
        <taxon>Agaricomycotina</taxon>
        <taxon>Agaricomycetes</taxon>
        <taxon>Agaricomycetidae</taxon>
        <taxon>Agaricales</taxon>
        <taxon>Marasmiineae</taxon>
        <taxon>Mycenaceae</taxon>
        <taxon>Mycena</taxon>
    </lineage>
</organism>
<comment type="caution">
    <text evidence="4">The sequence shown here is derived from an EMBL/GenBank/DDBJ whole genome shotgun (WGS) entry which is preliminary data.</text>
</comment>
<accession>A0AAD7AAU3</accession>
<evidence type="ECO:0000256" key="1">
    <source>
        <dbReference type="ARBA" id="ARBA00022443"/>
    </source>
</evidence>
<dbReference type="Proteomes" id="UP001218218">
    <property type="component" value="Unassembled WGS sequence"/>
</dbReference>
<feature type="non-terminal residue" evidence="4">
    <location>
        <position position="51"/>
    </location>
</feature>
<dbReference type="Gene3D" id="2.30.30.40">
    <property type="entry name" value="SH3 Domains"/>
    <property type="match status" value="1"/>
</dbReference>
<evidence type="ECO:0000259" key="3">
    <source>
        <dbReference type="PROSITE" id="PS50002"/>
    </source>
</evidence>